<evidence type="ECO:0000259" key="4">
    <source>
        <dbReference type="PROSITE" id="PS01203"/>
    </source>
</evidence>
<name>A0A8S2ML89_9BILA</name>
<keyword evidence="2" id="KW-0597">Phosphoprotein</keyword>
<dbReference type="Pfam" id="PF07742">
    <property type="entry name" value="BTG"/>
    <property type="match status" value="1"/>
</dbReference>
<dbReference type="AlphaFoldDB" id="A0A8S2ML89"/>
<reference evidence="5" key="1">
    <citation type="submission" date="2021-02" db="EMBL/GenBank/DDBJ databases">
        <authorList>
            <person name="Nowell W R."/>
        </authorList>
    </citation>
    <scope>NUCLEOTIDE SEQUENCE</scope>
</reference>
<dbReference type="Gene3D" id="3.90.640.90">
    <property type="entry name" value="Anti-proliferative protein, N-terminal domain"/>
    <property type="match status" value="1"/>
</dbReference>
<feature type="region of interest" description="Disordered" evidence="3">
    <location>
        <begin position="276"/>
        <end position="308"/>
    </location>
</feature>
<dbReference type="GO" id="GO:0005737">
    <property type="term" value="C:cytoplasm"/>
    <property type="evidence" value="ECO:0007669"/>
    <property type="project" value="TreeGrafter"/>
</dbReference>
<dbReference type="GO" id="GO:0003714">
    <property type="term" value="F:transcription corepressor activity"/>
    <property type="evidence" value="ECO:0007669"/>
    <property type="project" value="TreeGrafter"/>
</dbReference>
<dbReference type="PANTHER" id="PTHR17537">
    <property type="entry name" value="TRANSDUCER OF ERBB2 TOB"/>
    <property type="match status" value="1"/>
</dbReference>
<protein>
    <recommendedName>
        <fullName evidence="4">Anti-proliferative protein domain-containing protein</fullName>
    </recommendedName>
</protein>
<organism evidence="5 6">
    <name type="scientific">Rotaria magnacalcarata</name>
    <dbReference type="NCBI Taxonomy" id="392030"/>
    <lineage>
        <taxon>Eukaryota</taxon>
        <taxon>Metazoa</taxon>
        <taxon>Spiralia</taxon>
        <taxon>Gnathifera</taxon>
        <taxon>Rotifera</taxon>
        <taxon>Eurotatoria</taxon>
        <taxon>Bdelloidea</taxon>
        <taxon>Philodinida</taxon>
        <taxon>Philodinidae</taxon>
        <taxon>Rotaria</taxon>
    </lineage>
</organism>
<gene>
    <name evidence="5" type="ORF">SMN809_LOCUS9788</name>
</gene>
<dbReference type="InterPro" id="IPR036054">
    <property type="entry name" value="BTG-like_sf"/>
</dbReference>
<dbReference type="InterPro" id="IPR002087">
    <property type="entry name" value="Anti_prolifrtn"/>
</dbReference>
<dbReference type="PROSITE" id="PS01203">
    <property type="entry name" value="BTG_2"/>
    <property type="match status" value="1"/>
</dbReference>
<comment type="similarity">
    <text evidence="1">Belongs to the BTG family.</text>
</comment>
<dbReference type="Proteomes" id="UP000676336">
    <property type="component" value="Unassembled WGS sequence"/>
</dbReference>
<evidence type="ECO:0000256" key="3">
    <source>
        <dbReference type="SAM" id="MobiDB-lite"/>
    </source>
</evidence>
<feature type="domain" description="Anti-proliferative protein" evidence="4">
    <location>
        <begin position="423"/>
        <end position="442"/>
    </location>
</feature>
<evidence type="ECO:0000313" key="6">
    <source>
        <dbReference type="Proteomes" id="UP000676336"/>
    </source>
</evidence>
<feature type="compositionally biased region" description="Polar residues" evidence="3">
    <location>
        <begin position="116"/>
        <end position="132"/>
    </location>
</feature>
<dbReference type="InterPro" id="IPR015676">
    <property type="entry name" value="Tob1/2"/>
</dbReference>
<proteinExistence type="inferred from homology"/>
<evidence type="ECO:0000256" key="1">
    <source>
        <dbReference type="ARBA" id="ARBA00007989"/>
    </source>
</evidence>
<dbReference type="SUPFAM" id="SSF160696">
    <property type="entry name" value="BTG domain-like"/>
    <property type="match status" value="1"/>
</dbReference>
<dbReference type="GO" id="GO:0005634">
    <property type="term" value="C:nucleus"/>
    <property type="evidence" value="ECO:0007669"/>
    <property type="project" value="TreeGrafter"/>
</dbReference>
<dbReference type="EMBL" id="CAJOBI010003235">
    <property type="protein sequence ID" value="CAF3960970.1"/>
    <property type="molecule type" value="Genomic_DNA"/>
</dbReference>
<feature type="compositionally biased region" description="Polar residues" evidence="3">
    <location>
        <begin position="292"/>
        <end position="305"/>
    </location>
</feature>
<evidence type="ECO:0000313" key="5">
    <source>
        <dbReference type="EMBL" id="CAF3960970.1"/>
    </source>
</evidence>
<evidence type="ECO:0000256" key="2">
    <source>
        <dbReference type="ARBA" id="ARBA00022553"/>
    </source>
</evidence>
<dbReference type="SMART" id="SM00099">
    <property type="entry name" value="btg1"/>
    <property type="match status" value="1"/>
</dbReference>
<dbReference type="PANTHER" id="PTHR17537:SF5">
    <property type="entry name" value="TRANSDUCER OF ERBB2, ISOFORM A"/>
    <property type="match status" value="1"/>
</dbReference>
<comment type="caution">
    <text evidence="5">The sequence shown here is derived from an EMBL/GenBank/DDBJ whole genome shotgun (WGS) entry which is preliminary data.</text>
</comment>
<accession>A0A8S2ML89</accession>
<sequence>MNQYDKKRKLMQQQNDDDEQIEKTLKYFDEILDEYLCDDDITDENTVHKSHSQTRFTNVTPVQHAIKSTPKTSSSISTFQDSRYIQASHQFHDNRHRFEQAASTDQANNVRRHTSENNLNQIASSTKPVSTEKTFRPQLLQTTATSTEDLLTVSSSRNFQAYDRFSVLMDKTNYLAVNNTSASLIDLTAIDKLSSRPRFRFVPPSNQNLNSKEEYIKQQQQSNQNFEQYHLKTIPIERSSLQNQNKYSHKIVKPTVVVPSMQKSVPINHLAESSIHHDNGKSAFKPHRSSKIDVSSKVQYPSPLSASKRRPDLLHQSTMHIGMTNPTNQIVDSRYKMQTEISIALNFLIGFLYNKLPRRRVNMLGEQMHKYLRAKFQDHWYGERPTQGSGYRSIRIGKDKIDKVLINAANDVSLDLQEILDSLPNDLTIWIDPGEVSYRIGEKGPIQILYGNYRHLLRYDELSSDTDEVSNQEPIDYNVQIRESLDTLLKLSDSDAAAWPNPVATPVLSIQKFAQTRFGSLKVKHNVPKQQIK</sequence>
<feature type="region of interest" description="Disordered" evidence="3">
    <location>
        <begin position="112"/>
        <end position="134"/>
    </location>
</feature>